<feature type="disulfide bond" evidence="3">
    <location>
        <begin position="107"/>
        <end position="113"/>
    </location>
</feature>
<dbReference type="PANTHER" id="PTHR31048">
    <property type="entry name" value="OS03G0233200 PROTEIN"/>
    <property type="match status" value="1"/>
</dbReference>
<dbReference type="AlphaFoldDB" id="A0A8T2U9K6"/>
<keyword evidence="2 3" id="KW-1015">Disulfide bond</keyword>
<dbReference type="FunFam" id="2.60.110.10:FF:000002">
    <property type="entry name" value="Thaumatin-like protein 1a"/>
    <property type="match status" value="1"/>
</dbReference>
<keyword evidence="4" id="KW-0732">Signal</keyword>
<evidence type="ECO:0000256" key="4">
    <source>
        <dbReference type="SAM" id="SignalP"/>
    </source>
</evidence>
<keyword evidence="6" id="KW-1185">Reference proteome</keyword>
<dbReference type="Gene3D" id="2.60.110.10">
    <property type="entry name" value="Thaumatin"/>
    <property type="match status" value="1"/>
</dbReference>
<dbReference type="PRINTS" id="PR00347">
    <property type="entry name" value="THAUMATIN"/>
</dbReference>
<dbReference type="PIRSF" id="PIRSF002703">
    <property type="entry name" value="Thaumatin"/>
    <property type="match status" value="1"/>
</dbReference>
<dbReference type="Pfam" id="PF00314">
    <property type="entry name" value="Thaumatin"/>
    <property type="match status" value="1"/>
</dbReference>
<dbReference type="EMBL" id="CM035414">
    <property type="protein sequence ID" value="KAH7430285.1"/>
    <property type="molecule type" value="Genomic_DNA"/>
</dbReference>
<dbReference type="PROSITE" id="PS00316">
    <property type="entry name" value="THAUMATIN_1"/>
    <property type="match status" value="1"/>
</dbReference>
<feature type="disulfide bond" evidence="3">
    <location>
        <begin position="215"/>
        <end position="225"/>
    </location>
</feature>
<dbReference type="PROSITE" id="PS51367">
    <property type="entry name" value="THAUMATIN_2"/>
    <property type="match status" value="1"/>
</dbReference>
<evidence type="ECO:0000256" key="1">
    <source>
        <dbReference type="ARBA" id="ARBA00010607"/>
    </source>
</evidence>
<feature type="chain" id="PRO_5035845405" description="Thaumatin-like protein" evidence="4">
    <location>
        <begin position="33"/>
        <end position="270"/>
    </location>
</feature>
<dbReference type="InterPro" id="IPR037176">
    <property type="entry name" value="Osmotin/thaumatin-like_sf"/>
</dbReference>
<dbReference type="InterPro" id="IPR017949">
    <property type="entry name" value="Thaumatin_CS"/>
</dbReference>
<feature type="disulfide bond" evidence="3">
    <location>
        <begin position="165"/>
        <end position="255"/>
    </location>
</feature>
<evidence type="ECO:0000313" key="6">
    <source>
        <dbReference type="Proteomes" id="UP000825935"/>
    </source>
</evidence>
<evidence type="ECO:0000256" key="3">
    <source>
        <dbReference type="PIRSR" id="PIRSR002703-1"/>
    </source>
</evidence>
<proteinExistence type="inferred from homology"/>
<evidence type="ECO:0000313" key="5">
    <source>
        <dbReference type="EMBL" id="KAH7430285.1"/>
    </source>
</evidence>
<evidence type="ECO:0000256" key="2">
    <source>
        <dbReference type="ARBA" id="ARBA00023157"/>
    </source>
</evidence>
<dbReference type="CDD" id="cd09218">
    <property type="entry name" value="TLP-PA"/>
    <property type="match status" value="1"/>
</dbReference>
<dbReference type="SMART" id="SM00205">
    <property type="entry name" value="THN"/>
    <property type="match status" value="1"/>
</dbReference>
<dbReference type="OrthoDB" id="430315at2759"/>
<dbReference type="Proteomes" id="UP000825935">
    <property type="component" value="Chromosome 9"/>
</dbReference>
<protein>
    <recommendedName>
        <fullName evidence="7">Thaumatin-like protein</fullName>
    </recommendedName>
</protein>
<accession>A0A8T2U9K6</accession>
<dbReference type="InterPro" id="IPR001938">
    <property type="entry name" value="Thaumatin"/>
</dbReference>
<comment type="similarity">
    <text evidence="1">Belongs to the thaumatin family.</text>
</comment>
<dbReference type="OMA" id="HGLMCDS"/>
<feature type="disulfide bond" evidence="3">
    <location>
        <begin position="92"/>
        <end position="102"/>
    </location>
</feature>
<feature type="disulfide bond" evidence="3">
    <location>
        <begin position="170"/>
        <end position="238"/>
    </location>
</feature>
<comment type="caution">
    <text evidence="5">The sequence shown here is derived from an EMBL/GenBank/DDBJ whole genome shotgun (WGS) entry which is preliminary data.</text>
</comment>
<evidence type="ECO:0008006" key="7">
    <source>
        <dbReference type="Google" id="ProtNLM"/>
    </source>
</evidence>
<organism evidence="5 6">
    <name type="scientific">Ceratopteris richardii</name>
    <name type="common">Triangle waterfern</name>
    <dbReference type="NCBI Taxonomy" id="49495"/>
    <lineage>
        <taxon>Eukaryota</taxon>
        <taxon>Viridiplantae</taxon>
        <taxon>Streptophyta</taxon>
        <taxon>Embryophyta</taxon>
        <taxon>Tracheophyta</taxon>
        <taxon>Polypodiopsida</taxon>
        <taxon>Polypodiidae</taxon>
        <taxon>Polypodiales</taxon>
        <taxon>Pteridineae</taxon>
        <taxon>Pteridaceae</taxon>
        <taxon>Parkerioideae</taxon>
        <taxon>Ceratopteris</taxon>
    </lineage>
</organism>
<dbReference type="SUPFAM" id="SSF49870">
    <property type="entry name" value="Osmotin, thaumatin-like protein"/>
    <property type="match status" value="1"/>
</dbReference>
<feature type="disulfide bond" evidence="3">
    <location>
        <begin position="180"/>
        <end position="201"/>
    </location>
</feature>
<reference evidence="5" key="1">
    <citation type="submission" date="2021-08" db="EMBL/GenBank/DDBJ databases">
        <title>WGS assembly of Ceratopteris richardii.</title>
        <authorList>
            <person name="Marchant D.B."/>
            <person name="Chen G."/>
            <person name="Jenkins J."/>
            <person name="Shu S."/>
            <person name="Leebens-Mack J."/>
            <person name="Grimwood J."/>
            <person name="Schmutz J."/>
            <person name="Soltis P."/>
            <person name="Soltis D."/>
            <person name="Chen Z.-H."/>
        </authorList>
    </citation>
    <scope>NUCLEOTIDE SEQUENCE</scope>
    <source>
        <strain evidence="5">Whitten #5841</strain>
        <tissue evidence="5">Leaf</tissue>
    </source>
</reference>
<feature type="signal peptide" evidence="4">
    <location>
        <begin position="1"/>
        <end position="32"/>
    </location>
</feature>
<feature type="disulfide bond" evidence="3">
    <location>
        <begin position="41"/>
        <end position="266"/>
    </location>
</feature>
<sequence length="270" mass="27708">METMNADSTDLLRRAILLLLATCLLIPAMVNATTFVLSNNCAHDVWPGVLADSGNPMLGGSGPGGFLLPAGQSATLYAVAGWSGRFWGRTGCNFDGAGKGTCLTGDCGGVLACNGAGGDPPVTLAEFTLGSPTSPNKADFYDVSLVDGYNLAMSVAPSGGSGSNCRPAGCTSDLLHDGRCPPQLQVTATEPSSSQPQLIACRSACDAFASPEFCCTGDFGSPQTCSPNSYSKAFKSACPTAYSYAYDDPTSTFTCISASSYTITFCPKPQ</sequence>
<name>A0A8T2U9K6_CERRI</name>
<feature type="disulfide bond" evidence="3">
    <location>
        <begin position="205"/>
        <end position="214"/>
    </location>
</feature>
<gene>
    <name evidence="5" type="ORF">KP509_09G091900</name>
</gene>